<evidence type="ECO:0000259" key="3">
    <source>
        <dbReference type="PROSITE" id="PS51186"/>
    </source>
</evidence>
<keyword evidence="1 4" id="KW-0808">Transferase</keyword>
<dbReference type="AlphaFoldDB" id="A0A543CRF0"/>
<dbReference type="GO" id="GO:0016747">
    <property type="term" value="F:acyltransferase activity, transferring groups other than amino-acyl groups"/>
    <property type="evidence" value="ECO:0007669"/>
    <property type="project" value="InterPro"/>
</dbReference>
<dbReference type="InterPro" id="IPR050832">
    <property type="entry name" value="Bact_Acetyltransf"/>
</dbReference>
<dbReference type="Pfam" id="PF00583">
    <property type="entry name" value="Acetyltransf_1"/>
    <property type="match status" value="1"/>
</dbReference>
<dbReference type="EMBL" id="VFOZ01000001">
    <property type="protein sequence ID" value="TQL99497.1"/>
    <property type="molecule type" value="Genomic_DNA"/>
</dbReference>
<name>A0A543CRF0_9ACTN</name>
<evidence type="ECO:0000256" key="2">
    <source>
        <dbReference type="ARBA" id="ARBA00023315"/>
    </source>
</evidence>
<reference evidence="4 5" key="1">
    <citation type="submission" date="2019-06" db="EMBL/GenBank/DDBJ databases">
        <title>Sequencing the genomes of 1000 actinobacteria strains.</title>
        <authorList>
            <person name="Klenk H.-P."/>
        </authorList>
    </citation>
    <scope>NUCLEOTIDE SEQUENCE [LARGE SCALE GENOMIC DNA]</scope>
    <source>
        <strain evidence="4 5">DSM 102200</strain>
    </source>
</reference>
<evidence type="ECO:0000313" key="4">
    <source>
        <dbReference type="EMBL" id="TQL99497.1"/>
    </source>
</evidence>
<gene>
    <name evidence="4" type="ORF">FB559_5183</name>
</gene>
<dbReference type="Proteomes" id="UP000316096">
    <property type="component" value="Unassembled WGS sequence"/>
</dbReference>
<dbReference type="SUPFAM" id="SSF55729">
    <property type="entry name" value="Acyl-CoA N-acyltransferases (Nat)"/>
    <property type="match status" value="1"/>
</dbReference>
<dbReference type="RefSeq" id="WP_246122040.1">
    <property type="nucleotide sequence ID" value="NZ_VFOZ01000001.1"/>
</dbReference>
<keyword evidence="5" id="KW-1185">Reference proteome</keyword>
<organism evidence="4 5">
    <name type="scientific">Actinoallomurus bryophytorum</name>
    <dbReference type="NCBI Taxonomy" id="1490222"/>
    <lineage>
        <taxon>Bacteria</taxon>
        <taxon>Bacillati</taxon>
        <taxon>Actinomycetota</taxon>
        <taxon>Actinomycetes</taxon>
        <taxon>Streptosporangiales</taxon>
        <taxon>Thermomonosporaceae</taxon>
        <taxon>Actinoallomurus</taxon>
    </lineage>
</organism>
<dbReference type="InterPro" id="IPR000182">
    <property type="entry name" value="GNAT_dom"/>
</dbReference>
<dbReference type="CDD" id="cd04301">
    <property type="entry name" value="NAT_SF"/>
    <property type="match status" value="1"/>
</dbReference>
<accession>A0A543CRF0</accession>
<dbReference type="PANTHER" id="PTHR43877">
    <property type="entry name" value="AMINOALKYLPHOSPHONATE N-ACETYLTRANSFERASE-RELATED-RELATED"/>
    <property type="match status" value="1"/>
</dbReference>
<keyword evidence="2" id="KW-0012">Acyltransferase</keyword>
<dbReference type="Gene3D" id="3.40.630.30">
    <property type="match status" value="1"/>
</dbReference>
<proteinExistence type="predicted"/>
<protein>
    <submittedName>
        <fullName evidence="4">Acetyltransferase (GNAT) family protein</fullName>
    </submittedName>
</protein>
<dbReference type="PROSITE" id="PS51186">
    <property type="entry name" value="GNAT"/>
    <property type="match status" value="1"/>
</dbReference>
<evidence type="ECO:0000256" key="1">
    <source>
        <dbReference type="ARBA" id="ARBA00022679"/>
    </source>
</evidence>
<sequence>MARVLGAAAAPQRRRKNPPLWTFSALRIRRYVSEDHAPVFALHQECLAQVGLRPGDGVYYDDDFARVEEIYLHAGGEFLVGEVQGTVAAIGGLRRVDPGTAEMVRLRVRPDQQGQGYGAAIVTVLEERAIELGYRTLQADTTVKQPVALELYRSSDWQEINRKVTGTTVTVYFEKHLTG</sequence>
<comment type="caution">
    <text evidence="4">The sequence shown here is derived from an EMBL/GenBank/DDBJ whole genome shotgun (WGS) entry which is preliminary data.</text>
</comment>
<feature type="domain" description="N-acetyltransferase" evidence="3">
    <location>
        <begin position="26"/>
        <end position="179"/>
    </location>
</feature>
<dbReference type="InterPro" id="IPR016181">
    <property type="entry name" value="Acyl_CoA_acyltransferase"/>
</dbReference>
<evidence type="ECO:0000313" key="5">
    <source>
        <dbReference type="Proteomes" id="UP000316096"/>
    </source>
</evidence>